<evidence type="ECO:0000313" key="2">
    <source>
        <dbReference type="EMBL" id="CAB4131656.1"/>
    </source>
</evidence>
<feature type="compositionally biased region" description="Polar residues" evidence="1">
    <location>
        <begin position="9"/>
        <end position="24"/>
    </location>
</feature>
<proteinExistence type="predicted"/>
<dbReference type="EMBL" id="LR796247">
    <property type="protein sequence ID" value="CAB4131656.1"/>
    <property type="molecule type" value="Genomic_DNA"/>
</dbReference>
<name>A0A6J5LEP4_9CAUD</name>
<sequence length="344" mass="34397">MAQWGRNDQAVTANSSTTKESSNGAPIGTYALVNGGSTSNVATISAVHTPNGHFGNTSSGSRASVDSAMFGNTTINAFRQGAAVGVFGLDTTEMSVTTGTSNGIYRVTSGGTGYGANASVTLTFSNSTSTYSNALAVNSTAGSTGTDAGRITALTGNATVTGIIGQVSLAIAAPAAINITANSTSFANGTVAGASNSSFIIASANSRWQTGDRLYYGVPAANTPIAPLTGNTYYYVSFANTTVIKLATTASGANIAITDTRVLGAAETHTFTGDTATGVLIPSGAKRHAAHAGWVLRTEGTGGRAGRVTYETLVAMGSLGAQSAPYGTAALVPDAADDNIFHDS</sequence>
<feature type="region of interest" description="Disordered" evidence="1">
    <location>
        <begin position="1"/>
        <end position="26"/>
    </location>
</feature>
<evidence type="ECO:0000256" key="1">
    <source>
        <dbReference type="SAM" id="MobiDB-lite"/>
    </source>
</evidence>
<organism evidence="2">
    <name type="scientific">uncultured Caudovirales phage</name>
    <dbReference type="NCBI Taxonomy" id="2100421"/>
    <lineage>
        <taxon>Viruses</taxon>
        <taxon>Duplodnaviria</taxon>
        <taxon>Heunggongvirae</taxon>
        <taxon>Uroviricota</taxon>
        <taxon>Caudoviricetes</taxon>
        <taxon>Peduoviridae</taxon>
        <taxon>Maltschvirus</taxon>
        <taxon>Maltschvirus maltsch</taxon>
    </lineage>
</organism>
<reference evidence="2" key="1">
    <citation type="submission" date="2020-04" db="EMBL/GenBank/DDBJ databases">
        <authorList>
            <person name="Chiriac C."/>
            <person name="Salcher M."/>
            <person name="Ghai R."/>
            <person name="Kavagutti S V."/>
        </authorList>
    </citation>
    <scope>NUCLEOTIDE SEQUENCE</scope>
</reference>
<protein>
    <submittedName>
        <fullName evidence="2">Uncharacterized protein</fullName>
    </submittedName>
</protein>
<gene>
    <name evidence="2" type="ORF">UFOVP132_195</name>
</gene>
<accession>A0A6J5LEP4</accession>